<comment type="caution">
    <text evidence="2">The sequence shown here is derived from an EMBL/GenBank/DDBJ whole genome shotgun (WGS) entry which is preliminary data.</text>
</comment>
<reference evidence="2 3" key="1">
    <citation type="journal article" date="2019" name="Sci. Rep.">
        <title>A high-quality genome of Eragrostis curvula grass provides insights into Poaceae evolution and supports new strategies to enhance forage quality.</title>
        <authorList>
            <person name="Carballo J."/>
            <person name="Santos B.A.C.M."/>
            <person name="Zappacosta D."/>
            <person name="Garbus I."/>
            <person name="Selva J.P."/>
            <person name="Gallo C.A."/>
            <person name="Diaz A."/>
            <person name="Albertini E."/>
            <person name="Caccamo M."/>
            <person name="Echenique V."/>
        </authorList>
    </citation>
    <scope>NUCLEOTIDE SEQUENCE [LARGE SCALE GENOMIC DNA]</scope>
    <source>
        <strain evidence="3">cv. Victoria</strain>
        <tissue evidence="2">Leaf</tissue>
    </source>
</reference>
<evidence type="ECO:0000256" key="1">
    <source>
        <dbReference type="SAM" id="Phobius"/>
    </source>
</evidence>
<name>A0A5J9SZ40_9POAL</name>
<feature type="transmembrane region" description="Helical" evidence="1">
    <location>
        <begin position="211"/>
        <end position="233"/>
    </location>
</feature>
<keyword evidence="1" id="KW-0472">Membrane</keyword>
<accession>A0A5J9SZ40</accession>
<keyword evidence="1" id="KW-1133">Transmembrane helix</keyword>
<evidence type="ECO:0000313" key="3">
    <source>
        <dbReference type="Proteomes" id="UP000324897"/>
    </source>
</evidence>
<proteinExistence type="predicted"/>
<organism evidence="2 3">
    <name type="scientific">Eragrostis curvula</name>
    <name type="common">weeping love grass</name>
    <dbReference type="NCBI Taxonomy" id="38414"/>
    <lineage>
        <taxon>Eukaryota</taxon>
        <taxon>Viridiplantae</taxon>
        <taxon>Streptophyta</taxon>
        <taxon>Embryophyta</taxon>
        <taxon>Tracheophyta</taxon>
        <taxon>Spermatophyta</taxon>
        <taxon>Magnoliopsida</taxon>
        <taxon>Liliopsida</taxon>
        <taxon>Poales</taxon>
        <taxon>Poaceae</taxon>
        <taxon>PACMAD clade</taxon>
        <taxon>Chloridoideae</taxon>
        <taxon>Eragrostideae</taxon>
        <taxon>Eragrostidinae</taxon>
        <taxon>Eragrostis</taxon>
    </lineage>
</organism>
<gene>
    <name evidence="2" type="ORF">EJB05_50159</name>
</gene>
<protein>
    <submittedName>
        <fullName evidence="2">Uncharacterized protein</fullName>
    </submittedName>
</protein>
<keyword evidence="1" id="KW-0812">Transmembrane</keyword>
<keyword evidence="3" id="KW-1185">Reference proteome</keyword>
<evidence type="ECO:0000313" key="2">
    <source>
        <dbReference type="EMBL" id="TVU04274.1"/>
    </source>
</evidence>
<dbReference type="Gramene" id="TVU04274">
    <property type="protein sequence ID" value="TVU04274"/>
    <property type="gene ID" value="EJB05_50159"/>
</dbReference>
<dbReference type="AlphaFoldDB" id="A0A5J9SZ40"/>
<sequence length="313" mass="35224">MHLLRRPEMIMMIFAERLMPLPWSLLRFLKLRNFACLQFADKSEMLLSLWGLFLTSFLKMFRLSTTKLGSLPTFHMLSKLVGLFQIMLCISLFGTFFTHLRLGGVMPWRRLSVTLFLLFPPSLADALMKFGDHVDESFGAGSFRSVVSLRMSEFATPKPSADASLGKCVTPESSSEISLSEFATPEPSSLLLRKFICEVIQILCPLSKGTWILSHFHLVVWWLLVGLIIIVLMPPKDVVAAEDEGLVDVVRKVALLLVGAPLGRSVVVEAAVILLLISKVHLCTLMRLRKFRVVDPVFQRPYSPSSGYDFDEC</sequence>
<dbReference type="EMBL" id="RWGY01000078">
    <property type="protein sequence ID" value="TVU04274.1"/>
    <property type="molecule type" value="Genomic_DNA"/>
</dbReference>
<feature type="non-terminal residue" evidence="2">
    <location>
        <position position="1"/>
    </location>
</feature>
<dbReference type="Proteomes" id="UP000324897">
    <property type="component" value="Unassembled WGS sequence"/>
</dbReference>
<feature type="transmembrane region" description="Helical" evidence="1">
    <location>
        <begin position="253"/>
        <end position="277"/>
    </location>
</feature>
<feature type="transmembrane region" description="Helical" evidence="1">
    <location>
        <begin position="82"/>
        <end position="102"/>
    </location>
</feature>